<evidence type="ECO:0000259" key="7">
    <source>
        <dbReference type="Pfam" id="PF00814"/>
    </source>
</evidence>
<dbReference type="PANTHER" id="PTHR11735:SF11">
    <property type="entry name" value="TRNA THREONYLCARBAMOYLADENOSINE BIOSYNTHESIS PROTEIN TSAB"/>
    <property type="match status" value="1"/>
</dbReference>
<dbReference type="GO" id="GO:0005829">
    <property type="term" value="C:cytosol"/>
    <property type="evidence" value="ECO:0007669"/>
    <property type="project" value="TreeGrafter"/>
</dbReference>
<dbReference type="RefSeq" id="WP_050738318.1">
    <property type="nucleotide sequence ID" value="NZ_LGYO01000001.1"/>
</dbReference>
<dbReference type="GO" id="GO:0061711">
    <property type="term" value="F:tRNA N(6)-L-threonylcarbamoyladenine synthase activity"/>
    <property type="evidence" value="ECO:0007669"/>
    <property type="project" value="UniProtKB-EC"/>
</dbReference>
<comment type="catalytic activity">
    <reaction evidence="6">
        <text>L-threonylcarbamoyladenylate + adenosine(37) in tRNA = N(6)-L-threonylcarbamoyladenosine(37) in tRNA + AMP + H(+)</text>
        <dbReference type="Rhea" id="RHEA:37059"/>
        <dbReference type="Rhea" id="RHEA-COMP:10162"/>
        <dbReference type="Rhea" id="RHEA-COMP:10163"/>
        <dbReference type="ChEBI" id="CHEBI:15378"/>
        <dbReference type="ChEBI" id="CHEBI:73682"/>
        <dbReference type="ChEBI" id="CHEBI:74411"/>
        <dbReference type="ChEBI" id="CHEBI:74418"/>
        <dbReference type="ChEBI" id="CHEBI:456215"/>
        <dbReference type="EC" id="2.3.1.234"/>
    </reaction>
</comment>
<protein>
    <recommendedName>
        <fullName evidence="1">N(6)-L-threonylcarbamoyladenine synthase</fullName>
        <ecNumber evidence="1">2.3.1.234</ecNumber>
    </recommendedName>
</protein>
<dbReference type="Pfam" id="PF00814">
    <property type="entry name" value="TsaD"/>
    <property type="match status" value="1"/>
</dbReference>
<dbReference type="PRINTS" id="PR00789">
    <property type="entry name" value="OSIALOPTASE"/>
</dbReference>
<dbReference type="AlphaFoldDB" id="A0A0L6U717"/>
<keyword evidence="3" id="KW-0819">tRNA processing</keyword>
<dbReference type="OrthoDB" id="1675500at2"/>
<sequence length="327" mass="35327">MSALSLGIDTSNYTTSVALVDQNETVIYNQGILLEVKSGERGLRQSDALFQHVNNLPLLLKDLPRGREIEVVCFSDRPRPLPDSYMPVFRAGKSLGQSLAGVLDADLVTVSHQENHLRAAIFGSGSPVLKDPFCAVHFSGGTSEILLATREGIGFRCEIMAKTLDLNAGQLIDRIGVLLGCAFPAGKALEVLAQKAIDHDQGKHCIIPSTMDGMNFHFSGQENQAKEYLNKGVDPSEVAYSLLKAIAKTLSKSISRCRETQSFQSVLFSGGVMSNQIIKSILLKELGRSGLALHFSPGIYARDNALGNALLGMDHYKITGGSLHEKS</sequence>
<dbReference type="SUPFAM" id="SSF53067">
    <property type="entry name" value="Actin-like ATPase domain"/>
    <property type="match status" value="1"/>
</dbReference>
<dbReference type="STRING" id="52689.AKG39_00075"/>
<evidence type="ECO:0000313" key="8">
    <source>
        <dbReference type="EMBL" id="KNZ43595.1"/>
    </source>
</evidence>
<dbReference type="EC" id="2.3.1.234" evidence="1"/>
<dbReference type="Gene3D" id="3.30.420.40">
    <property type="match status" value="2"/>
</dbReference>
<reference evidence="9" key="1">
    <citation type="submission" date="2015-07" db="EMBL/GenBank/DDBJ databases">
        <title>Draft genome sequence of Acetobacterium bakii DSM 8293, a potential psychrophilic chemical producer through syngas fermentation.</title>
        <authorList>
            <person name="Song Y."/>
            <person name="Hwang S."/>
            <person name="Cho B.-K."/>
        </authorList>
    </citation>
    <scope>NUCLEOTIDE SEQUENCE [LARGE SCALE GENOMIC DNA]</scope>
    <source>
        <strain evidence="9">DSM 8239</strain>
    </source>
</reference>
<accession>A0A0L6U717</accession>
<evidence type="ECO:0000256" key="5">
    <source>
        <dbReference type="ARBA" id="ARBA00023315"/>
    </source>
</evidence>
<keyword evidence="4" id="KW-0479">Metal-binding</keyword>
<dbReference type="InterPro" id="IPR043129">
    <property type="entry name" value="ATPase_NBD"/>
</dbReference>
<dbReference type="GO" id="GO:0008033">
    <property type="term" value="P:tRNA processing"/>
    <property type="evidence" value="ECO:0007669"/>
    <property type="project" value="UniProtKB-KW"/>
</dbReference>
<name>A0A0L6U717_9FIRM</name>
<evidence type="ECO:0000256" key="4">
    <source>
        <dbReference type="ARBA" id="ARBA00022723"/>
    </source>
</evidence>
<dbReference type="Proteomes" id="UP000036873">
    <property type="component" value="Unassembled WGS sequence"/>
</dbReference>
<evidence type="ECO:0000256" key="6">
    <source>
        <dbReference type="ARBA" id="ARBA00048117"/>
    </source>
</evidence>
<feature type="domain" description="Gcp-like" evidence="7">
    <location>
        <begin position="90"/>
        <end position="306"/>
    </location>
</feature>
<evidence type="ECO:0000256" key="1">
    <source>
        <dbReference type="ARBA" id="ARBA00012156"/>
    </source>
</evidence>
<keyword evidence="9" id="KW-1185">Reference proteome</keyword>
<comment type="caution">
    <text evidence="8">The sequence shown here is derived from an EMBL/GenBank/DDBJ whole genome shotgun (WGS) entry which is preliminary data.</text>
</comment>
<organism evidence="8 9">
    <name type="scientific">Acetobacterium bakii</name>
    <dbReference type="NCBI Taxonomy" id="52689"/>
    <lineage>
        <taxon>Bacteria</taxon>
        <taxon>Bacillati</taxon>
        <taxon>Bacillota</taxon>
        <taxon>Clostridia</taxon>
        <taxon>Eubacteriales</taxon>
        <taxon>Eubacteriaceae</taxon>
        <taxon>Acetobacterium</taxon>
    </lineage>
</organism>
<dbReference type="GO" id="GO:0046872">
    <property type="term" value="F:metal ion binding"/>
    <property type="evidence" value="ECO:0007669"/>
    <property type="project" value="UniProtKB-KW"/>
</dbReference>
<dbReference type="InterPro" id="IPR017861">
    <property type="entry name" value="KAE1/TsaD"/>
</dbReference>
<evidence type="ECO:0000256" key="2">
    <source>
        <dbReference type="ARBA" id="ARBA00022679"/>
    </source>
</evidence>
<keyword evidence="2" id="KW-0808">Transferase</keyword>
<dbReference type="PATRIC" id="fig|52689.4.peg.16"/>
<keyword evidence="5" id="KW-0012">Acyltransferase</keyword>
<proteinExistence type="predicted"/>
<dbReference type="EMBL" id="LGYO01000001">
    <property type="protein sequence ID" value="KNZ43595.1"/>
    <property type="molecule type" value="Genomic_DNA"/>
</dbReference>
<gene>
    <name evidence="8" type="ORF">AKG39_00075</name>
</gene>
<evidence type="ECO:0000256" key="3">
    <source>
        <dbReference type="ARBA" id="ARBA00022694"/>
    </source>
</evidence>
<evidence type="ECO:0000313" key="9">
    <source>
        <dbReference type="Proteomes" id="UP000036873"/>
    </source>
</evidence>
<dbReference type="InterPro" id="IPR000905">
    <property type="entry name" value="Gcp-like_dom"/>
</dbReference>
<dbReference type="PANTHER" id="PTHR11735">
    <property type="entry name" value="TRNA N6-ADENOSINE THREONYLCARBAMOYLTRANSFERASE"/>
    <property type="match status" value="1"/>
</dbReference>